<comment type="subcellular location">
    <subcellularLocation>
        <location evidence="1">Membrane</location>
        <topology evidence="1">Multi-pass membrane protein</topology>
    </subcellularLocation>
</comment>
<dbReference type="EMBL" id="JAFHDT010000004">
    <property type="protein sequence ID" value="KAI7810977.1"/>
    <property type="molecule type" value="Genomic_DNA"/>
</dbReference>
<feature type="transmembrane region" description="Helical" evidence="6">
    <location>
        <begin position="40"/>
        <end position="61"/>
    </location>
</feature>
<feature type="transmembrane region" description="Helical" evidence="6">
    <location>
        <begin position="142"/>
        <end position="162"/>
    </location>
</feature>
<comment type="caution">
    <text evidence="7">The sequence shown here is derived from an EMBL/GenBank/DDBJ whole genome shotgun (WGS) entry which is preliminary data.</text>
</comment>
<gene>
    <name evidence="7" type="ORF">IRJ41_008874</name>
</gene>
<protein>
    <submittedName>
        <fullName evidence="7">Membrane-spanning 4-domains subfamily A member 15</fullName>
    </submittedName>
</protein>
<evidence type="ECO:0000256" key="3">
    <source>
        <dbReference type="ARBA" id="ARBA00022692"/>
    </source>
</evidence>
<comment type="similarity">
    <text evidence="2">Belongs to the MS4A family.</text>
</comment>
<dbReference type="AlphaFoldDB" id="A0A9W7WYD7"/>
<evidence type="ECO:0000256" key="2">
    <source>
        <dbReference type="ARBA" id="ARBA00009565"/>
    </source>
</evidence>
<dbReference type="InterPro" id="IPR007237">
    <property type="entry name" value="CD20-like"/>
</dbReference>
<accession>A0A9W7WYD7</accession>
<dbReference type="InterPro" id="IPR030417">
    <property type="entry name" value="MS4A"/>
</dbReference>
<feature type="transmembrane region" description="Helical" evidence="6">
    <location>
        <begin position="101"/>
        <end position="122"/>
    </location>
</feature>
<dbReference type="Proteomes" id="UP001059041">
    <property type="component" value="Linkage Group LG4"/>
</dbReference>
<evidence type="ECO:0000313" key="7">
    <source>
        <dbReference type="EMBL" id="KAI7810977.1"/>
    </source>
</evidence>
<dbReference type="PANTHER" id="PTHR23320:SF129">
    <property type="entry name" value="MEMBRANE-SPANNING 4-DOMAINS SUBFAMILY A MEMBER 15"/>
    <property type="match status" value="1"/>
</dbReference>
<keyword evidence="8" id="KW-1185">Reference proteome</keyword>
<keyword evidence="3 6" id="KW-0812">Transmembrane</keyword>
<evidence type="ECO:0000256" key="6">
    <source>
        <dbReference type="SAM" id="Phobius"/>
    </source>
</evidence>
<dbReference type="PANTHER" id="PTHR23320">
    <property type="entry name" value="MEMBRANE-SPANNING 4-DOMAINS SUBFAMILY A MS4A -RELATED"/>
    <property type="match status" value="1"/>
</dbReference>
<sequence length="205" mass="22320">MSVTVSTDLSVTTAPGRVEEKIDDKRNALQESLRKGEPKIFGVSQIALGLLIISYSMPLLFAETSLIINIGVPWWSGLMFVFSGATAFAVEKHASSRTLTVCLTASVVAIIVSLIAIALYYFDIGLNLSNVCINFSSSVKNTISILIMAQTAVSSAFTAILYKVKKNIPGYTQILVSKKKTLLFSPNGFPAITRWCEDQKSKLFL</sequence>
<name>A0A9W7WYD7_TRIRA</name>
<reference evidence="7" key="1">
    <citation type="submission" date="2021-02" db="EMBL/GenBank/DDBJ databases">
        <title>Comparative genomics reveals that relaxation of natural selection precedes convergent phenotypic evolution of cavefish.</title>
        <authorList>
            <person name="Peng Z."/>
        </authorList>
    </citation>
    <scope>NUCLEOTIDE SEQUENCE</scope>
    <source>
        <tissue evidence="7">Muscle</tissue>
    </source>
</reference>
<proteinExistence type="inferred from homology"/>
<keyword evidence="4 6" id="KW-1133">Transmembrane helix</keyword>
<dbReference type="Pfam" id="PF04103">
    <property type="entry name" value="CD20"/>
    <property type="match status" value="1"/>
</dbReference>
<evidence type="ECO:0000256" key="5">
    <source>
        <dbReference type="ARBA" id="ARBA00023136"/>
    </source>
</evidence>
<evidence type="ECO:0000256" key="1">
    <source>
        <dbReference type="ARBA" id="ARBA00004141"/>
    </source>
</evidence>
<organism evidence="7 8">
    <name type="scientific">Triplophysa rosa</name>
    <name type="common">Cave loach</name>
    <dbReference type="NCBI Taxonomy" id="992332"/>
    <lineage>
        <taxon>Eukaryota</taxon>
        <taxon>Metazoa</taxon>
        <taxon>Chordata</taxon>
        <taxon>Craniata</taxon>
        <taxon>Vertebrata</taxon>
        <taxon>Euteleostomi</taxon>
        <taxon>Actinopterygii</taxon>
        <taxon>Neopterygii</taxon>
        <taxon>Teleostei</taxon>
        <taxon>Ostariophysi</taxon>
        <taxon>Cypriniformes</taxon>
        <taxon>Nemacheilidae</taxon>
        <taxon>Triplophysa</taxon>
    </lineage>
</organism>
<feature type="transmembrane region" description="Helical" evidence="6">
    <location>
        <begin position="67"/>
        <end position="89"/>
    </location>
</feature>
<evidence type="ECO:0000256" key="4">
    <source>
        <dbReference type="ARBA" id="ARBA00022989"/>
    </source>
</evidence>
<evidence type="ECO:0000313" key="8">
    <source>
        <dbReference type="Proteomes" id="UP001059041"/>
    </source>
</evidence>
<dbReference type="GO" id="GO:0016020">
    <property type="term" value="C:membrane"/>
    <property type="evidence" value="ECO:0007669"/>
    <property type="project" value="UniProtKB-SubCell"/>
</dbReference>
<keyword evidence="5 6" id="KW-0472">Membrane</keyword>